<dbReference type="InterPro" id="IPR001431">
    <property type="entry name" value="Pept_M16_Zn_BS"/>
</dbReference>
<accession>A0A1Q5PVJ0</accession>
<dbReference type="FunCoup" id="A0A1Q5PVJ0">
    <property type="interactions" value="300"/>
</dbReference>
<dbReference type="InterPro" id="IPR007863">
    <property type="entry name" value="Peptidase_M16_C"/>
</dbReference>
<dbReference type="Gene3D" id="3.30.830.10">
    <property type="entry name" value="Metalloenzyme, LuxS/M16 peptidase-like"/>
    <property type="match status" value="2"/>
</dbReference>
<comment type="caution">
    <text evidence="5">The sequence shown here is derived from an EMBL/GenBank/DDBJ whole genome shotgun (WGS) entry which is preliminary data.</text>
</comment>
<dbReference type="STRING" id="52770.BSZ40_06955"/>
<dbReference type="PROSITE" id="PS00143">
    <property type="entry name" value="INSULINASE"/>
    <property type="match status" value="1"/>
</dbReference>
<protein>
    <submittedName>
        <fullName evidence="5">Peptidase M16</fullName>
    </submittedName>
</protein>
<dbReference type="EMBL" id="MQVS01000006">
    <property type="protein sequence ID" value="OKL51577.1"/>
    <property type="molecule type" value="Genomic_DNA"/>
</dbReference>
<organism evidence="5 6">
    <name type="scientific">Buchananella hordeovulneris</name>
    <dbReference type="NCBI Taxonomy" id="52770"/>
    <lineage>
        <taxon>Bacteria</taxon>
        <taxon>Bacillati</taxon>
        <taxon>Actinomycetota</taxon>
        <taxon>Actinomycetes</taxon>
        <taxon>Actinomycetales</taxon>
        <taxon>Actinomycetaceae</taxon>
        <taxon>Buchananella</taxon>
    </lineage>
</organism>
<evidence type="ECO:0000259" key="4">
    <source>
        <dbReference type="Pfam" id="PF05193"/>
    </source>
</evidence>
<dbReference type="GO" id="GO:0006508">
    <property type="term" value="P:proteolysis"/>
    <property type="evidence" value="ECO:0007669"/>
    <property type="project" value="InterPro"/>
</dbReference>
<evidence type="ECO:0000256" key="1">
    <source>
        <dbReference type="ARBA" id="ARBA00007261"/>
    </source>
</evidence>
<dbReference type="SUPFAM" id="SSF63411">
    <property type="entry name" value="LuxS/MPP-like metallohydrolase"/>
    <property type="match status" value="2"/>
</dbReference>
<evidence type="ECO:0000313" key="5">
    <source>
        <dbReference type="EMBL" id="OKL51577.1"/>
    </source>
</evidence>
<dbReference type="OrthoDB" id="9811314at2"/>
<dbReference type="InterPro" id="IPR011765">
    <property type="entry name" value="Pept_M16_N"/>
</dbReference>
<name>A0A1Q5PVJ0_9ACTO</name>
<evidence type="ECO:0000256" key="2">
    <source>
        <dbReference type="RuleBase" id="RU004447"/>
    </source>
</evidence>
<dbReference type="Pfam" id="PF05193">
    <property type="entry name" value="Peptidase_M16_C"/>
    <property type="match status" value="1"/>
</dbReference>
<proteinExistence type="inferred from homology"/>
<keyword evidence="6" id="KW-1185">Reference proteome</keyword>
<dbReference type="GO" id="GO:0046872">
    <property type="term" value="F:metal ion binding"/>
    <property type="evidence" value="ECO:0007669"/>
    <property type="project" value="InterPro"/>
</dbReference>
<gene>
    <name evidence="5" type="ORF">BSZ40_06955</name>
</gene>
<sequence>MRNLIDLPLTGASSFTVAQADSTITRTVLPGGIRVISEHMPTQRSATIGAWVAAGSRDEQPGEYGSTHFLEHLLFKGTAQRDAATIAEAFDAVGGEANAATGKEFTAYHARVLAEDVPMAVEVLGDMVTSSVLDPLEFERERGVILDELAAAADDPHDVVHEEFAAAVYGDLSLARPIGGTLETVGELAVQSVRDHYERVYVSRELVVAAAGAVEHAALVELVERAVAAGGWDRTVGAQPVGRRAPGATVISSQEVAVREVVRPGEQAHVLLGCRGIAANDPRRWALSLLTAILGGGMSSRLFQEVREKRGWAYSTYAFDARYSDDGHFGLYAGCAPQLADDVAAVMLEQWQDLAATGPRPTELARAKGQLRGSMLMGLEDNGSRMFRLGRGEIIHGHLATLEHMVAGLEAVDEAAVAEVARELLARPRAVAQVSPRALSGALTDTVAAAR</sequence>
<reference evidence="6" key="1">
    <citation type="submission" date="2016-12" db="EMBL/GenBank/DDBJ databases">
        <authorList>
            <person name="Meng X."/>
        </authorList>
    </citation>
    <scope>NUCLEOTIDE SEQUENCE [LARGE SCALE GENOMIC DNA]</scope>
    <source>
        <strain evidence="6">DSM 20732</strain>
    </source>
</reference>
<dbReference type="InterPro" id="IPR050361">
    <property type="entry name" value="MPP/UQCRC_Complex"/>
</dbReference>
<dbReference type="Proteomes" id="UP000185612">
    <property type="component" value="Unassembled WGS sequence"/>
</dbReference>
<comment type="similarity">
    <text evidence="1 2">Belongs to the peptidase M16 family.</text>
</comment>
<feature type="domain" description="Peptidase M16 N-terminal" evidence="3">
    <location>
        <begin position="34"/>
        <end position="181"/>
    </location>
</feature>
<dbReference type="InterPro" id="IPR011249">
    <property type="entry name" value="Metalloenz_LuxS/M16"/>
</dbReference>
<feature type="domain" description="Peptidase M16 C-terminal" evidence="4">
    <location>
        <begin position="190"/>
        <end position="371"/>
    </location>
</feature>
<dbReference type="Pfam" id="PF00675">
    <property type="entry name" value="Peptidase_M16"/>
    <property type="match status" value="1"/>
</dbReference>
<dbReference type="GO" id="GO:0004222">
    <property type="term" value="F:metalloendopeptidase activity"/>
    <property type="evidence" value="ECO:0007669"/>
    <property type="project" value="InterPro"/>
</dbReference>
<evidence type="ECO:0000259" key="3">
    <source>
        <dbReference type="Pfam" id="PF00675"/>
    </source>
</evidence>
<dbReference type="PANTHER" id="PTHR11851:SF49">
    <property type="entry name" value="MITOCHONDRIAL-PROCESSING PEPTIDASE SUBUNIT ALPHA"/>
    <property type="match status" value="1"/>
</dbReference>
<evidence type="ECO:0000313" key="6">
    <source>
        <dbReference type="Proteomes" id="UP000185612"/>
    </source>
</evidence>
<dbReference type="RefSeq" id="WP_073824577.1">
    <property type="nucleotide sequence ID" value="NZ_MQVS01000006.1"/>
</dbReference>
<dbReference type="PANTHER" id="PTHR11851">
    <property type="entry name" value="METALLOPROTEASE"/>
    <property type="match status" value="1"/>
</dbReference>
<dbReference type="AlphaFoldDB" id="A0A1Q5PVJ0"/>